<organism evidence="3 4">
    <name type="scientific">Limimaricola soesokkakensis</name>
    <dbReference type="NCBI Taxonomy" id="1343159"/>
    <lineage>
        <taxon>Bacteria</taxon>
        <taxon>Pseudomonadati</taxon>
        <taxon>Pseudomonadota</taxon>
        <taxon>Alphaproteobacteria</taxon>
        <taxon>Rhodobacterales</taxon>
        <taxon>Paracoccaceae</taxon>
        <taxon>Limimaricola</taxon>
    </lineage>
</organism>
<dbReference type="EMBL" id="PYGB01000004">
    <property type="protein sequence ID" value="PSK86760.1"/>
    <property type="molecule type" value="Genomic_DNA"/>
</dbReference>
<dbReference type="OrthoDB" id="7874146at2"/>
<gene>
    <name evidence="2" type="ORF">CLV79_104190</name>
    <name evidence="3" type="ORF">LOS8367_01761</name>
</gene>
<evidence type="ECO:0000313" key="5">
    <source>
        <dbReference type="Proteomes" id="UP000240624"/>
    </source>
</evidence>
<proteinExistence type="predicted"/>
<reference evidence="3 4" key="1">
    <citation type="submission" date="2017-03" db="EMBL/GenBank/DDBJ databases">
        <authorList>
            <person name="Afonso C.L."/>
            <person name="Miller P.J."/>
            <person name="Scott M.A."/>
            <person name="Spackman E."/>
            <person name="Goraichik I."/>
            <person name="Dimitrov K.M."/>
            <person name="Suarez D.L."/>
            <person name="Swayne D.E."/>
        </authorList>
    </citation>
    <scope>NUCLEOTIDE SEQUENCE [LARGE SCALE GENOMIC DNA]</scope>
    <source>
        <strain evidence="3 4">CECT 8367</strain>
    </source>
</reference>
<evidence type="ECO:0000313" key="2">
    <source>
        <dbReference type="EMBL" id="PSK86760.1"/>
    </source>
</evidence>
<dbReference type="Proteomes" id="UP000193495">
    <property type="component" value="Unassembled WGS sequence"/>
</dbReference>
<dbReference type="RefSeq" id="WP_085896099.1">
    <property type="nucleotide sequence ID" value="NZ_CAXPGX010000038.1"/>
</dbReference>
<reference evidence="2 5" key="2">
    <citation type="submission" date="2018-03" db="EMBL/GenBank/DDBJ databases">
        <title>Genomic Encyclopedia of Archaeal and Bacterial Type Strains, Phase II (KMG-II): from individual species to whole genera.</title>
        <authorList>
            <person name="Goeker M."/>
        </authorList>
    </citation>
    <scope>NUCLEOTIDE SEQUENCE [LARGE SCALE GENOMIC DNA]</scope>
    <source>
        <strain evidence="2 5">DSM 29956</strain>
    </source>
</reference>
<protein>
    <submittedName>
        <fullName evidence="3">Uncharacterized protein</fullName>
    </submittedName>
</protein>
<sequence length="83" mass="9251">MHPPFYIVDHRAQPDSPAPWEDRPRVRRGGPARLDLEMPHTGTGLALLRAAKDDPPAARATAGGIWPRLRALVSRRPMTEPVR</sequence>
<name>A0A1X6Z6E1_9RHOB</name>
<feature type="region of interest" description="Disordered" evidence="1">
    <location>
        <begin position="1"/>
        <end position="39"/>
    </location>
</feature>
<dbReference type="EMBL" id="FWFY01000004">
    <property type="protein sequence ID" value="SLN41743.1"/>
    <property type="molecule type" value="Genomic_DNA"/>
</dbReference>
<evidence type="ECO:0000313" key="4">
    <source>
        <dbReference type="Proteomes" id="UP000193495"/>
    </source>
</evidence>
<evidence type="ECO:0000313" key="3">
    <source>
        <dbReference type="EMBL" id="SLN41743.1"/>
    </source>
</evidence>
<keyword evidence="5" id="KW-1185">Reference proteome</keyword>
<dbReference type="Proteomes" id="UP000240624">
    <property type="component" value="Unassembled WGS sequence"/>
</dbReference>
<accession>A0A1X6Z6E1</accession>
<dbReference type="AlphaFoldDB" id="A0A1X6Z6E1"/>
<evidence type="ECO:0000256" key="1">
    <source>
        <dbReference type="SAM" id="MobiDB-lite"/>
    </source>
</evidence>